<reference evidence="1" key="1">
    <citation type="journal article" date="2014" name="Int. J. Syst. Evol. Microbiol.">
        <title>Complete genome sequence of Corynebacterium casei LMG S-19264T (=DSM 44701T), isolated from a smear-ripened cheese.</title>
        <authorList>
            <consortium name="US DOE Joint Genome Institute (JGI-PGF)"/>
            <person name="Walter F."/>
            <person name="Albersmeier A."/>
            <person name="Kalinowski J."/>
            <person name="Ruckert C."/>
        </authorList>
    </citation>
    <scope>NUCLEOTIDE SEQUENCE</scope>
    <source>
        <strain evidence="1">CGMCC 1.12726</strain>
    </source>
</reference>
<keyword evidence="2" id="KW-1185">Reference proteome</keyword>
<dbReference type="AlphaFoldDB" id="A0A917CUC2"/>
<sequence length="261" mass="28421">MSRNAALLAAVIAAHAALLVWLADASTVRLAAPAFQDITAVEFVVRRKPPNRPAAIHAAEPPAAGPRSLNSVVAKPSPAKAAVESAPIADAPRIHAADGRLLVPQPALDAFLRNGQSRDFDVQRPGLDDMDALLKRPVALEYRATRFEADWQGDRPRLERVLETAVEKTTATVRIPIPGRPGAFLQCKLVVLAAGGACGFTANDDGYFVAKDDPDTLTPEEERQCRAWWDLIVSAKSQAVWRRTRALYEQECRKPQAEIRP</sequence>
<reference evidence="1" key="2">
    <citation type="submission" date="2020-09" db="EMBL/GenBank/DDBJ databases">
        <authorList>
            <person name="Sun Q."/>
            <person name="Zhou Y."/>
        </authorList>
    </citation>
    <scope>NUCLEOTIDE SEQUENCE</scope>
    <source>
        <strain evidence="1">CGMCC 1.12726</strain>
    </source>
</reference>
<gene>
    <name evidence="1" type="ORF">GCM10010960_18490</name>
</gene>
<protein>
    <submittedName>
        <fullName evidence="1">Uncharacterized protein</fullName>
    </submittedName>
</protein>
<evidence type="ECO:0000313" key="2">
    <source>
        <dbReference type="Proteomes" id="UP000632858"/>
    </source>
</evidence>
<proteinExistence type="predicted"/>
<accession>A0A917CUC2</accession>
<dbReference type="RefSeq" id="WP_188450113.1">
    <property type="nucleotide sequence ID" value="NZ_BMFO01000004.1"/>
</dbReference>
<dbReference type="EMBL" id="BMFO01000004">
    <property type="protein sequence ID" value="GGF97092.1"/>
    <property type="molecule type" value="Genomic_DNA"/>
</dbReference>
<comment type="caution">
    <text evidence="1">The sequence shown here is derived from an EMBL/GenBank/DDBJ whole genome shotgun (WGS) entry which is preliminary data.</text>
</comment>
<name>A0A917CUC2_9GAMM</name>
<dbReference type="Proteomes" id="UP000632858">
    <property type="component" value="Unassembled WGS sequence"/>
</dbReference>
<organism evidence="1 2">
    <name type="scientific">Arenimonas maotaiensis</name>
    <dbReference type="NCBI Taxonomy" id="1446479"/>
    <lineage>
        <taxon>Bacteria</taxon>
        <taxon>Pseudomonadati</taxon>
        <taxon>Pseudomonadota</taxon>
        <taxon>Gammaproteobacteria</taxon>
        <taxon>Lysobacterales</taxon>
        <taxon>Lysobacteraceae</taxon>
        <taxon>Arenimonas</taxon>
    </lineage>
</organism>
<evidence type="ECO:0000313" key="1">
    <source>
        <dbReference type="EMBL" id="GGF97092.1"/>
    </source>
</evidence>